<dbReference type="SUPFAM" id="SSF110004">
    <property type="entry name" value="Glycolipid transfer protein, GLTP"/>
    <property type="match status" value="1"/>
</dbReference>
<evidence type="ECO:0000313" key="3">
    <source>
        <dbReference type="EMBL" id="ESQ34664.1"/>
    </source>
</evidence>
<keyword evidence="1" id="KW-0812">Transmembrane</keyword>
<feature type="domain" description="Glycolipid transfer protein" evidence="2">
    <location>
        <begin position="82"/>
        <end position="209"/>
    </location>
</feature>
<dbReference type="eggNOG" id="KOG3221">
    <property type="taxonomic scope" value="Eukaryota"/>
</dbReference>
<evidence type="ECO:0000256" key="1">
    <source>
        <dbReference type="SAM" id="Phobius"/>
    </source>
</evidence>
<evidence type="ECO:0000259" key="2">
    <source>
        <dbReference type="Pfam" id="PF08718"/>
    </source>
</evidence>
<protein>
    <recommendedName>
        <fullName evidence="2">Glycolipid transfer protein domain-containing protein</fullName>
    </recommendedName>
</protein>
<dbReference type="Gene3D" id="1.10.3520.10">
    <property type="entry name" value="Glycolipid transfer protein"/>
    <property type="match status" value="1"/>
</dbReference>
<feature type="transmembrane region" description="Helical" evidence="1">
    <location>
        <begin position="52"/>
        <end position="71"/>
    </location>
</feature>
<gene>
    <name evidence="3" type="ORF">EUTSA_v10008571mg</name>
</gene>
<dbReference type="Pfam" id="PF08718">
    <property type="entry name" value="GLTP"/>
    <property type="match status" value="1"/>
</dbReference>
<keyword evidence="1" id="KW-1133">Transmembrane helix</keyword>
<dbReference type="PANTHER" id="PTHR10219:SF80">
    <property type="entry name" value="GLYCOLIPID TRANSFER PROTEIN 2"/>
    <property type="match status" value="1"/>
</dbReference>
<dbReference type="Gramene" id="ESQ34664">
    <property type="protein sequence ID" value="ESQ34664"/>
    <property type="gene ID" value="EUTSA_v10008571mg"/>
</dbReference>
<dbReference type="GO" id="GO:0005829">
    <property type="term" value="C:cytosol"/>
    <property type="evidence" value="ECO:0007669"/>
    <property type="project" value="TreeGrafter"/>
</dbReference>
<dbReference type="InterPro" id="IPR014830">
    <property type="entry name" value="Glycolipid_transfer_prot_dom"/>
</dbReference>
<proteinExistence type="predicted"/>
<keyword evidence="4" id="KW-1185">Reference proteome</keyword>
<dbReference type="InterPro" id="IPR036497">
    <property type="entry name" value="GLTP_sf"/>
</dbReference>
<accession>V4KTP7</accession>
<sequence length="251" mass="29146">MKRKRYEMEIKKKKTELQIAIEELSLVIITKPADNTETTHIPLRPLLSFCNLIIRVLVNLFHSLMFILSTLNDFIELFMFWVFADKIGPTMAVLRQDIDQNIQSLEKLWETDPCVYSNLVEILKKEMKEGTFKMVASCSKALLWLTRTMDFTAGLLRLLSKEMSSKMEELVEECYMTTLKPHHGWIASAAFKVCLKLVPDNKTFMDAIGARDESYETLREDIDTLSSLLTPILKEIYFVLEQYGLNRLKSM</sequence>
<dbReference type="AlphaFoldDB" id="V4KTP7"/>
<reference evidence="3 4" key="1">
    <citation type="journal article" date="2013" name="Front. Plant Sci.">
        <title>The Reference Genome of the Halophytic Plant Eutrema salsugineum.</title>
        <authorList>
            <person name="Yang R."/>
            <person name="Jarvis D.E."/>
            <person name="Chen H."/>
            <person name="Beilstein M.A."/>
            <person name="Grimwood J."/>
            <person name="Jenkins J."/>
            <person name="Shu S."/>
            <person name="Prochnik S."/>
            <person name="Xin M."/>
            <person name="Ma C."/>
            <person name="Schmutz J."/>
            <person name="Wing R.A."/>
            <person name="Mitchell-Olds T."/>
            <person name="Schumaker K.S."/>
            <person name="Wang X."/>
        </authorList>
    </citation>
    <scope>NUCLEOTIDE SEQUENCE [LARGE SCALE GENOMIC DNA]</scope>
</reference>
<dbReference type="GO" id="GO:0016020">
    <property type="term" value="C:membrane"/>
    <property type="evidence" value="ECO:0007669"/>
    <property type="project" value="TreeGrafter"/>
</dbReference>
<dbReference type="OMA" id="WHQWISA"/>
<dbReference type="KEGG" id="eus:EUTSA_v10008571mg"/>
<dbReference type="GO" id="GO:1902388">
    <property type="term" value="F:ceramide 1-phosphate transfer activity"/>
    <property type="evidence" value="ECO:0007669"/>
    <property type="project" value="TreeGrafter"/>
</dbReference>
<keyword evidence="1" id="KW-0472">Membrane</keyword>
<dbReference type="EMBL" id="KI517683">
    <property type="protein sequence ID" value="ESQ34664.1"/>
    <property type="molecule type" value="Genomic_DNA"/>
</dbReference>
<evidence type="ECO:0000313" key="4">
    <source>
        <dbReference type="Proteomes" id="UP000030689"/>
    </source>
</evidence>
<dbReference type="GO" id="GO:1902387">
    <property type="term" value="F:ceramide 1-phosphate binding"/>
    <property type="evidence" value="ECO:0007669"/>
    <property type="project" value="TreeGrafter"/>
</dbReference>
<dbReference type="PANTHER" id="PTHR10219">
    <property type="entry name" value="GLYCOLIPID TRANSFER PROTEIN-RELATED"/>
    <property type="match status" value="1"/>
</dbReference>
<organism evidence="3 4">
    <name type="scientific">Eutrema salsugineum</name>
    <name type="common">Saltwater cress</name>
    <name type="synonym">Sisymbrium salsugineum</name>
    <dbReference type="NCBI Taxonomy" id="72664"/>
    <lineage>
        <taxon>Eukaryota</taxon>
        <taxon>Viridiplantae</taxon>
        <taxon>Streptophyta</taxon>
        <taxon>Embryophyta</taxon>
        <taxon>Tracheophyta</taxon>
        <taxon>Spermatophyta</taxon>
        <taxon>Magnoliopsida</taxon>
        <taxon>eudicotyledons</taxon>
        <taxon>Gunneridae</taxon>
        <taxon>Pentapetalae</taxon>
        <taxon>rosids</taxon>
        <taxon>malvids</taxon>
        <taxon>Brassicales</taxon>
        <taxon>Brassicaceae</taxon>
        <taxon>Eutremeae</taxon>
        <taxon>Eutrema</taxon>
    </lineage>
</organism>
<dbReference type="Proteomes" id="UP000030689">
    <property type="component" value="Unassembled WGS sequence"/>
</dbReference>
<name>V4KTP7_EUTSA</name>